<gene>
    <name evidence="2" type="ORF">C0Z18_23785</name>
</gene>
<proteinExistence type="predicted"/>
<dbReference type="AlphaFoldDB" id="A0A2N7VGP5"/>
<sequence length="160" mass="17598">MTASCYFRLNGKRMSTLQCLDFGSMLAFSGNGKFVNDPQATAIPKNGPLPHGKYYILDRQSGGRHGAVVDALNDGANGTHRGHWFALYSTVPPITDAVTVNGVRRANFRIHPVGYWGVSEGCITLPNVENFYALRTWLKRHPPSKIPGTELDFYGTVTVI</sequence>
<evidence type="ECO:0000313" key="3">
    <source>
        <dbReference type="Proteomes" id="UP000235616"/>
    </source>
</evidence>
<evidence type="ECO:0000313" key="2">
    <source>
        <dbReference type="EMBL" id="PMS16321.1"/>
    </source>
</evidence>
<dbReference type="InterPro" id="IPR021225">
    <property type="entry name" value="Tlde1_dom"/>
</dbReference>
<reference evidence="2 3" key="1">
    <citation type="submission" date="2018-01" db="EMBL/GenBank/DDBJ databases">
        <title>Whole genome analyses suggest that Burkholderia sensu lato contains two further novel genera in the rhizoxinica-symbiotica group Mycetohabitans gen. nov., and Trinickia gen. nov.: implications for the evolution of diazotrophy and nodulation in the Burkholderiaceae.</title>
        <authorList>
            <person name="Estrada-de los Santos P."/>
            <person name="Palmer M."/>
            <person name="Chavez-Ramirez B."/>
            <person name="Beukes C."/>
            <person name="Steenkamp E.T."/>
            <person name="Hirsch A.M."/>
            <person name="Manyaka P."/>
            <person name="Maluk M."/>
            <person name="Lafos M."/>
            <person name="Crook M."/>
            <person name="Gross E."/>
            <person name="Simon M.F."/>
            <person name="Bueno dos Reis Junior F."/>
            <person name="Poole P.S."/>
            <person name="Venter S.N."/>
            <person name="James E.K."/>
        </authorList>
    </citation>
    <scope>NUCLEOTIDE SEQUENCE [LARGE SCALE GENOMIC DNA]</scope>
    <source>
        <strain evidence="2 3">GIMN1.004</strain>
    </source>
</reference>
<evidence type="ECO:0000259" key="1">
    <source>
        <dbReference type="Pfam" id="PF10908"/>
    </source>
</evidence>
<dbReference type="EMBL" id="PNYA01000025">
    <property type="protein sequence ID" value="PMS16321.1"/>
    <property type="molecule type" value="Genomic_DNA"/>
</dbReference>
<protein>
    <recommendedName>
        <fullName evidence="1">Tlde1 domain-containing protein</fullName>
    </recommendedName>
</protein>
<dbReference type="OrthoDB" id="6490254at2"/>
<accession>A0A2N7VGP5</accession>
<organism evidence="2 3">
    <name type="scientific">Trinickia dabaoshanensis</name>
    <dbReference type="NCBI Taxonomy" id="564714"/>
    <lineage>
        <taxon>Bacteria</taxon>
        <taxon>Pseudomonadati</taxon>
        <taxon>Pseudomonadota</taxon>
        <taxon>Betaproteobacteria</taxon>
        <taxon>Burkholderiales</taxon>
        <taxon>Burkholderiaceae</taxon>
        <taxon>Trinickia</taxon>
    </lineage>
</organism>
<name>A0A2N7VGP5_9BURK</name>
<feature type="domain" description="Tlde1" evidence="1">
    <location>
        <begin position="25"/>
        <end position="148"/>
    </location>
</feature>
<keyword evidence="3" id="KW-1185">Reference proteome</keyword>
<comment type="caution">
    <text evidence="2">The sequence shown here is derived from an EMBL/GenBank/DDBJ whole genome shotgun (WGS) entry which is preliminary data.</text>
</comment>
<dbReference type="Pfam" id="PF10908">
    <property type="entry name" value="Tlde1_dom"/>
    <property type="match status" value="1"/>
</dbReference>
<dbReference type="Proteomes" id="UP000235616">
    <property type="component" value="Unassembled WGS sequence"/>
</dbReference>